<organism evidence="1 2">
    <name type="scientific">Crotalaria pallida</name>
    <name type="common">Smooth rattlebox</name>
    <name type="synonym">Crotalaria striata</name>
    <dbReference type="NCBI Taxonomy" id="3830"/>
    <lineage>
        <taxon>Eukaryota</taxon>
        <taxon>Viridiplantae</taxon>
        <taxon>Streptophyta</taxon>
        <taxon>Embryophyta</taxon>
        <taxon>Tracheophyta</taxon>
        <taxon>Spermatophyta</taxon>
        <taxon>Magnoliopsida</taxon>
        <taxon>eudicotyledons</taxon>
        <taxon>Gunneridae</taxon>
        <taxon>Pentapetalae</taxon>
        <taxon>rosids</taxon>
        <taxon>fabids</taxon>
        <taxon>Fabales</taxon>
        <taxon>Fabaceae</taxon>
        <taxon>Papilionoideae</taxon>
        <taxon>50 kb inversion clade</taxon>
        <taxon>genistoids sensu lato</taxon>
        <taxon>core genistoids</taxon>
        <taxon>Crotalarieae</taxon>
        <taxon>Crotalaria</taxon>
    </lineage>
</organism>
<protein>
    <submittedName>
        <fullName evidence="1">Uncharacterized protein</fullName>
    </submittedName>
</protein>
<dbReference type="AlphaFoldDB" id="A0AAN9FEM9"/>
<sequence length="95" mass="10822">MEECLDFFLNLKEESVNEQRRVMLKKKSEEVEMIFTCLSNDACIVLSPWAVKPSEVSLVILLSCPAGVLNAEGSYSPDTERISYNNKFTRVEVCR</sequence>
<dbReference type="Proteomes" id="UP001372338">
    <property type="component" value="Unassembled WGS sequence"/>
</dbReference>
<gene>
    <name evidence="1" type="ORF">RIF29_16189</name>
</gene>
<evidence type="ECO:0000313" key="1">
    <source>
        <dbReference type="EMBL" id="KAK7275082.1"/>
    </source>
</evidence>
<name>A0AAN9FEM9_CROPI</name>
<comment type="caution">
    <text evidence="1">The sequence shown here is derived from an EMBL/GenBank/DDBJ whole genome shotgun (WGS) entry which is preliminary data.</text>
</comment>
<proteinExistence type="predicted"/>
<keyword evidence="2" id="KW-1185">Reference proteome</keyword>
<dbReference type="EMBL" id="JAYWIO010000003">
    <property type="protein sequence ID" value="KAK7275082.1"/>
    <property type="molecule type" value="Genomic_DNA"/>
</dbReference>
<accession>A0AAN9FEM9</accession>
<reference evidence="1 2" key="1">
    <citation type="submission" date="2024-01" db="EMBL/GenBank/DDBJ databases">
        <title>The genomes of 5 underutilized Papilionoideae crops provide insights into root nodulation and disease resistanc.</title>
        <authorList>
            <person name="Yuan L."/>
        </authorList>
    </citation>
    <scope>NUCLEOTIDE SEQUENCE [LARGE SCALE GENOMIC DNA]</scope>
    <source>
        <strain evidence="1">ZHUSHIDOU_FW_LH</strain>
        <tissue evidence="1">Leaf</tissue>
    </source>
</reference>
<evidence type="ECO:0000313" key="2">
    <source>
        <dbReference type="Proteomes" id="UP001372338"/>
    </source>
</evidence>